<protein>
    <submittedName>
        <fullName evidence="4">Serine proteinase stubble</fullName>
    </submittedName>
</protein>
<evidence type="ECO:0000256" key="2">
    <source>
        <dbReference type="SAM" id="Phobius"/>
    </source>
</evidence>
<keyword evidence="2" id="KW-0472">Membrane</keyword>
<sequence>MVSTKTLAMMYPFQFVFLIGPSLIEAGFFMQIFEDSGLEVTCPSGNLVYINPISGDLQQCEQQLGTYNESTCPKGTACERFPILVPGFQDFCCQTNGTETAAVEVALSSTKEPPSFSRRGTPDRGVVEAIVERPEPQESDEDEKDLDETTTVKARSRTTTPLPEDEDSSEYDREEVTKRTRRPKNRKPTTTTAATTTTTTKVASHGLPQCNDPSNTVFIDYGNRLRDCYFQRCERGYNCEFNKRIRRYICCGQDLGLVPPPGLPMLPAPKPLNPRRGPRPNPRPYAMQSDGLDDAPSNSQPRHRTRSSCCDYNDCSGERNWEEGCRKQNSRCSNIHDRSSSNCQNRNLKEKSDEHLRELPRQRLRPDWSGSDCNMESNGCSNSRNKGIGEHGNSERRGWVERPPGPPETPRPGCSKNSFSEGCAGSRTGMTRGSSFKKVGNEEEFIRPQRPSEPFGQPTNRRPAIKQSLVNPERGGFISVPEFSSQPFDGFWKATSPPIPQKMNRLSAVEQGRQSSTVDLPHPTTLLTQESRPFMYTKVLPGSRETNSPSASIRYRKQEKLMCATGSEYNLDGLIPSCNSNNSDFCPSSHPHCSFSSSHPHRVCCRHVISQSS</sequence>
<feature type="compositionally biased region" description="Polar residues" evidence="1">
    <location>
        <begin position="371"/>
        <end position="385"/>
    </location>
</feature>
<evidence type="ECO:0000313" key="4">
    <source>
        <dbReference type="WBParaSite" id="HCON_00146790-00001"/>
    </source>
</evidence>
<name>A0A7I5ECL1_HAECO</name>
<feature type="region of interest" description="Disordered" evidence="1">
    <location>
        <begin position="106"/>
        <end position="207"/>
    </location>
</feature>
<feature type="region of interest" description="Disordered" evidence="1">
    <location>
        <begin position="266"/>
        <end position="310"/>
    </location>
</feature>
<feature type="compositionally biased region" description="Low complexity" evidence="1">
    <location>
        <begin position="149"/>
        <end position="160"/>
    </location>
</feature>
<feature type="transmembrane region" description="Helical" evidence="2">
    <location>
        <begin position="12"/>
        <end position="33"/>
    </location>
</feature>
<reference evidence="4" key="1">
    <citation type="submission" date="2020-12" db="UniProtKB">
        <authorList>
            <consortium name="WormBaseParasite"/>
        </authorList>
    </citation>
    <scope>IDENTIFICATION</scope>
    <source>
        <strain evidence="4">MHco3</strain>
    </source>
</reference>
<dbReference type="AlphaFoldDB" id="A0A7I5ECL1"/>
<dbReference type="SMART" id="SM00289">
    <property type="entry name" value="WR1"/>
    <property type="match status" value="3"/>
</dbReference>
<keyword evidence="2" id="KW-0812">Transmembrane</keyword>
<evidence type="ECO:0000313" key="3">
    <source>
        <dbReference type="Proteomes" id="UP000025227"/>
    </source>
</evidence>
<feature type="compositionally biased region" description="Acidic residues" evidence="1">
    <location>
        <begin position="137"/>
        <end position="148"/>
    </location>
</feature>
<feature type="compositionally biased region" description="Low complexity" evidence="1">
    <location>
        <begin position="188"/>
        <end position="201"/>
    </location>
</feature>
<accession>A0A7I5ECL1</accession>
<keyword evidence="3" id="KW-1185">Reference proteome</keyword>
<dbReference type="InterPro" id="IPR006150">
    <property type="entry name" value="Cys_repeat_1"/>
</dbReference>
<keyword evidence="2" id="KW-1133">Transmembrane helix</keyword>
<dbReference type="OrthoDB" id="5872669at2759"/>
<proteinExistence type="predicted"/>
<feature type="compositionally biased region" description="Basic and acidic residues" evidence="1">
    <location>
        <begin position="120"/>
        <end position="136"/>
    </location>
</feature>
<dbReference type="OMA" id="CNMESNG"/>
<feature type="region of interest" description="Disordered" evidence="1">
    <location>
        <begin position="331"/>
        <end position="464"/>
    </location>
</feature>
<feature type="compositionally biased region" description="Basic and acidic residues" evidence="1">
    <location>
        <begin position="387"/>
        <end position="400"/>
    </location>
</feature>
<dbReference type="Proteomes" id="UP000025227">
    <property type="component" value="Unplaced"/>
</dbReference>
<organism evidence="3 4">
    <name type="scientific">Haemonchus contortus</name>
    <name type="common">Barber pole worm</name>
    <dbReference type="NCBI Taxonomy" id="6289"/>
    <lineage>
        <taxon>Eukaryota</taxon>
        <taxon>Metazoa</taxon>
        <taxon>Ecdysozoa</taxon>
        <taxon>Nematoda</taxon>
        <taxon>Chromadorea</taxon>
        <taxon>Rhabditida</taxon>
        <taxon>Rhabditina</taxon>
        <taxon>Rhabditomorpha</taxon>
        <taxon>Strongyloidea</taxon>
        <taxon>Trichostrongylidae</taxon>
        <taxon>Haemonchus</taxon>
    </lineage>
</organism>
<evidence type="ECO:0000256" key="1">
    <source>
        <dbReference type="SAM" id="MobiDB-lite"/>
    </source>
</evidence>
<dbReference type="WBParaSite" id="HCON_00146790-00001">
    <property type="protein sequence ID" value="HCON_00146790-00001"/>
    <property type="gene ID" value="HCON_00146790"/>
</dbReference>
<feature type="compositionally biased region" description="Basic and acidic residues" evidence="1">
    <location>
        <begin position="347"/>
        <end position="366"/>
    </location>
</feature>